<evidence type="ECO:0000256" key="5">
    <source>
        <dbReference type="ARBA" id="ARBA00022946"/>
    </source>
</evidence>
<gene>
    <name evidence="13" type="ORF">MIMGU_mgv1a012971mg</name>
</gene>
<keyword evidence="5" id="KW-0809">Transit peptide</keyword>
<organism evidence="13 14">
    <name type="scientific">Erythranthe guttata</name>
    <name type="common">Yellow monkey flower</name>
    <name type="synonym">Mimulus guttatus</name>
    <dbReference type="NCBI Taxonomy" id="4155"/>
    <lineage>
        <taxon>Eukaryota</taxon>
        <taxon>Viridiplantae</taxon>
        <taxon>Streptophyta</taxon>
        <taxon>Embryophyta</taxon>
        <taxon>Tracheophyta</taxon>
        <taxon>Spermatophyta</taxon>
        <taxon>Magnoliopsida</taxon>
        <taxon>eudicotyledons</taxon>
        <taxon>Gunneridae</taxon>
        <taxon>Pentapetalae</taxon>
        <taxon>asterids</taxon>
        <taxon>lamiids</taxon>
        <taxon>Lamiales</taxon>
        <taxon>Phrymaceae</taxon>
        <taxon>Erythranthe</taxon>
    </lineage>
</organism>
<dbReference type="InterPro" id="IPR044182">
    <property type="entry name" value="CITRX"/>
</dbReference>
<proteinExistence type="inferred from homology"/>
<keyword evidence="2" id="KW-0813">Transport</keyword>
<accession>A0A022RHC5</accession>
<dbReference type="GO" id="GO:0015035">
    <property type="term" value="F:protein-disulfide reductase activity"/>
    <property type="evidence" value="ECO:0007669"/>
    <property type="project" value="InterPro"/>
</dbReference>
<feature type="domain" description="Thioredoxin" evidence="12">
    <location>
        <begin position="116"/>
        <end position="234"/>
    </location>
</feature>
<dbReference type="GO" id="GO:0015036">
    <property type="term" value="F:disulfide oxidoreductase activity"/>
    <property type="evidence" value="ECO:0000318"/>
    <property type="project" value="GO_Central"/>
</dbReference>
<dbReference type="eggNOG" id="KOG0907">
    <property type="taxonomic scope" value="Eukaryota"/>
</dbReference>
<keyword evidence="4" id="KW-0934">Plastid</keyword>
<evidence type="ECO:0000256" key="1">
    <source>
        <dbReference type="ARBA" id="ARBA00004229"/>
    </source>
</evidence>
<keyword evidence="9" id="KW-0676">Redox-active center</keyword>
<protein>
    <recommendedName>
        <fullName evidence="12">Thioredoxin domain-containing protein</fullName>
    </recommendedName>
</protein>
<keyword evidence="3" id="KW-0150">Chloroplast</keyword>
<dbReference type="PANTHER" id="PTHR47834">
    <property type="entry name" value="THIOREDOXIN-LIKE PROTEIN CITRX, CHLOROPLASTIC"/>
    <property type="match status" value="1"/>
</dbReference>
<evidence type="ECO:0000256" key="10">
    <source>
        <dbReference type="ARBA" id="ARBA00024039"/>
    </source>
</evidence>
<evidence type="ECO:0000256" key="11">
    <source>
        <dbReference type="ARBA" id="ARBA00058441"/>
    </source>
</evidence>
<evidence type="ECO:0000313" key="14">
    <source>
        <dbReference type="Proteomes" id="UP000030748"/>
    </source>
</evidence>
<dbReference type="FunFam" id="3.40.30.10:FF:000149">
    <property type="entry name" value="Thioredoxin-like protein CITRX, chloroplastic"/>
    <property type="match status" value="1"/>
</dbReference>
<name>A0A022RHC5_ERYGU</name>
<dbReference type="SUPFAM" id="SSF52833">
    <property type="entry name" value="Thioredoxin-like"/>
    <property type="match status" value="1"/>
</dbReference>
<dbReference type="Pfam" id="PF00085">
    <property type="entry name" value="Thioredoxin"/>
    <property type="match status" value="1"/>
</dbReference>
<comment type="similarity">
    <text evidence="10">Belongs to the thioredoxin family. Plant CITRX-type subfamily.</text>
</comment>
<dbReference type="InterPro" id="IPR013766">
    <property type="entry name" value="Thioredoxin_domain"/>
</dbReference>
<dbReference type="AlphaFoldDB" id="A0A022RHC5"/>
<evidence type="ECO:0000259" key="12">
    <source>
        <dbReference type="PROSITE" id="PS51352"/>
    </source>
</evidence>
<dbReference type="GO" id="GO:0045454">
    <property type="term" value="P:cell redox homeostasis"/>
    <property type="evidence" value="ECO:0007669"/>
    <property type="project" value="InterPro"/>
</dbReference>
<dbReference type="InterPro" id="IPR036249">
    <property type="entry name" value="Thioredoxin-like_sf"/>
</dbReference>
<dbReference type="PROSITE" id="PS51352">
    <property type="entry name" value="THIOREDOXIN_2"/>
    <property type="match status" value="1"/>
</dbReference>
<evidence type="ECO:0000256" key="9">
    <source>
        <dbReference type="ARBA" id="ARBA00023284"/>
    </source>
</evidence>
<evidence type="ECO:0000256" key="2">
    <source>
        <dbReference type="ARBA" id="ARBA00022448"/>
    </source>
</evidence>
<evidence type="ECO:0000256" key="7">
    <source>
        <dbReference type="ARBA" id="ARBA00023002"/>
    </source>
</evidence>
<dbReference type="GO" id="GO:0009657">
    <property type="term" value="P:plastid organization"/>
    <property type="evidence" value="ECO:0000318"/>
    <property type="project" value="GO_Central"/>
</dbReference>
<keyword evidence="7" id="KW-0560">Oxidoreductase</keyword>
<dbReference type="PANTHER" id="PTHR47834:SF2">
    <property type="entry name" value="THIOREDOXIN-LIKE PROTEIN CITRX, CHLOROPLASTIC"/>
    <property type="match status" value="1"/>
</dbReference>
<evidence type="ECO:0000256" key="8">
    <source>
        <dbReference type="ARBA" id="ARBA00023157"/>
    </source>
</evidence>
<keyword evidence="14" id="KW-1185">Reference proteome</keyword>
<dbReference type="GO" id="GO:0009507">
    <property type="term" value="C:chloroplast"/>
    <property type="evidence" value="ECO:0007669"/>
    <property type="project" value="UniProtKB-SubCell"/>
</dbReference>
<dbReference type="PRINTS" id="PR00421">
    <property type="entry name" value="THIOREDOXIN"/>
</dbReference>
<keyword evidence="8" id="KW-1015">Disulfide bond</keyword>
<evidence type="ECO:0000256" key="3">
    <source>
        <dbReference type="ARBA" id="ARBA00022528"/>
    </source>
</evidence>
<comment type="subcellular location">
    <subcellularLocation>
        <location evidence="1">Plastid</location>
        <location evidence="1">Chloroplast</location>
    </subcellularLocation>
</comment>
<comment type="function">
    <text evidence="11">Probable thiol-disulfide oxidoreductase that may play a role in proper chloroplast development.</text>
</comment>
<evidence type="ECO:0000313" key="13">
    <source>
        <dbReference type="EMBL" id="EYU38290.1"/>
    </source>
</evidence>
<dbReference type="Gene3D" id="3.40.30.10">
    <property type="entry name" value="Glutaredoxin"/>
    <property type="match status" value="1"/>
</dbReference>
<keyword evidence="6" id="KW-0249">Electron transport</keyword>
<dbReference type="EMBL" id="KI630491">
    <property type="protein sequence ID" value="EYU38290.1"/>
    <property type="molecule type" value="Genomic_DNA"/>
</dbReference>
<dbReference type="Proteomes" id="UP000030748">
    <property type="component" value="Unassembled WGS sequence"/>
</dbReference>
<reference evidence="13 14" key="1">
    <citation type="journal article" date="2013" name="Proc. Natl. Acad. Sci. U.S.A.">
        <title>Fine-scale variation in meiotic recombination in Mimulus inferred from population shotgun sequencing.</title>
        <authorList>
            <person name="Hellsten U."/>
            <person name="Wright K.M."/>
            <person name="Jenkins J."/>
            <person name="Shu S."/>
            <person name="Yuan Y."/>
            <person name="Wessler S.R."/>
            <person name="Schmutz J."/>
            <person name="Willis J.H."/>
            <person name="Rokhsar D.S."/>
        </authorList>
    </citation>
    <scope>NUCLEOTIDE SEQUENCE [LARGE SCALE GENOMIC DNA]</scope>
    <source>
        <strain evidence="14">cv. DUN x IM62</strain>
    </source>
</reference>
<dbReference type="CDD" id="cd02947">
    <property type="entry name" value="TRX_family"/>
    <property type="match status" value="1"/>
</dbReference>
<evidence type="ECO:0000256" key="6">
    <source>
        <dbReference type="ARBA" id="ARBA00022982"/>
    </source>
</evidence>
<dbReference type="STRING" id="4155.A0A022RHC5"/>
<evidence type="ECO:0000256" key="4">
    <source>
        <dbReference type="ARBA" id="ARBA00022640"/>
    </source>
</evidence>
<sequence length="234" mass="25873">MKLPGLPSPTEYEASQTDPYNKPSNYLLIFHLPKTISSKTSSPPPPANSAAAAAAKSIMQTCIFSFNAPPPPPPLNSSPLSLKTHQPNTLFFTSTVTQRPSILSAPPPSRKLLCKPPAGKYISDDYLVKKISAKEVEELVKGGRNVPLIIDFYATWCGPCILMAQELEMLAVEYENNAMIVKVDTDDEYEFARDMQVRGLPTLYFISPDPNKDAIRTEGLIPIQMMRDILDNDM</sequence>